<protein>
    <submittedName>
        <fullName evidence="2">Putative membrane protein</fullName>
    </submittedName>
</protein>
<dbReference type="EMBL" id="JACHMN010000002">
    <property type="protein sequence ID" value="MBB5870338.1"/>
    <property type="molecule type" value="Genomic_DNA"/>
</dbReference>
<keyword evidence="3" id="KW-1185">Reference proteome</keyword>
<feature type="transmembrane region" description="Helical" evidence="1">
    <location>
        <begin position="145"/>
        <end position="165"/>
    </location>
</feature>
<evidence type="ECO:0000313" key="2">
    <source>
        <dbReference type="EMBL" id="MBB5870338.1"/>
    </source>
</evidence>
<accession>A0A841BSF8</accession>
<reference evidence="2 3" key="1">
    <citation type="submission" date="2020-08" db="EMBL/GenBank/DDBJ databases">
        <title>Sequencing the genomes of 1000 actinobacteria strains.</title>
        <authorList>
            <person name="Klenk H.-P."/>
        </authorList>
    </citation>
    <scope>NUCLEOTIDE SEQUENCE [LARGE SCALE GENOMIC DNA]</scope>
    <source>
        <strain evidence="2 3">DSM 45362</strain>
    </source>
</reference>
<feature type="transmembrane region" description="Helical" evidence="1">
    <location>
        <begin position="6"/>
        <end position="27"/>
    </location>
</feature>
<comment type="caution">
    <text evidence="2">The sequence shown here is derived from an EMBL/GenBank/DDBJ whole genome shotgun (WGS) entry which is preliminary data.</text>
</comment>
<feature type="transmembrane region" description="Helical" evidence="1">
    <location>
        <begin position="76"/>
        <end position="96"/>
    </location>
</feature>
<name>A0A841BSF8_9ACTN</name>
<dbReference type="Proteomes" id="UP000587527">
    <property type="component" value="Unassembled WGS sequence"/>
</dbReference>
<organism evidence="2 3">
    <name type="scientific">Allocatelliglobosispora scoriae</name>
    <dbReference type="NCBI Taxonomy" id="643052"/>
    <lineage>
        <taxon>Bacteria</taxon>
        <taxon>Bacillati</taxon>
        <taxon>Actinomycetota</taxon>
        <taxon>Actinomycetes</taxon>
        <taxon>Micromonosporales</taxon>
        <taxon>Micromonosporaceae</taxon>
        <taxon>Allocatelliglobosispora</taxon>
    </lineage>
</organism>
<dbReference type="RefSeq" id="WP_184837668.1">
    <property type="nucleotide sequence ID" value="NZ_JACHMN010000002.1"/>
</dbReference>
<feature type="transmembrane region" description="Helical" evidence="1">
    <location>
        <begin position="48"/>
        <end position="70"/>
    </location>
</feature>
<sequence length="168" mass="18036">MTTFLDALHVLSAVLLVGPLMVAPFVGRRAIQRRSADGVRVAANQMNVYGLGSILTALLGFATMSSSARYSFRDPWIIVSTTLYVVALGVVFVYVVPALRKAARMVEAGVLIRPEEEDPAQPVSLTATGTDLKTKEELDALTGRVSGAGLLVLLVFAIITMLMTIRPF</sequence>
<gene>
    <name evidence="2" type="ORF">F4553_003717</name>
</gene>
<keyword evidence="1" id="KW-1133">Transmembrane helix</keyword>
<keyword evidence="1" id="KW-0812">Transmembrane</keyword>
<dbReference type="AlphaFoldDB" id="A0A841BSF8"/>
<evidence type="ECO:0000256" key="1">
    <source>
        <dbReference type="SAM" id="Phobius"/>
    </source>
</evidence>
<evidence type="ECO:0000313" key="3">
    <source>
        <dbReference type="Proteomes" id="UP000587527"/>
    </source>
</evidence>
<keyword evidence="1" id="KW-0472">Membrane</keyword>
<dbReference type="InterPro" id="IPR018729">
    <property type="entry name" value="DUF2269_transmembrane"/>
</dbReference>
<proteinExistence type="predicted"/>
<dbReference type="Pfam" id="PF10027">
    <property type="entry name" value="DUF2269"/>
    <property type="match status" value="1"/>
</dbReference>